<feature type="transmembrane region" description="Helical" evidence="14">
    <location>
        <begin position="705"/>
        <end position="731"/>
    </location>
</feature>
<keyword evidence="9 14" id="KW-0472">Membrane</keyword>
<proteinExistence type="inferred from homology"/>
<dbReference type="PROSITE" id="PS50227">
    <property type="entry name" value="G_PROTEIN_RECEP_F2_3"/>
    <property type="match status" value="1"/>
</dbReference>
<dbReference type="CDD" id="cd22830">
    <property type="entry name" value="Gal_Rha_Lectin_dCirl"/>
    <property type="match status" value="1"/>
</dbReference>
<dbReference type="InterPro" id="IPR000832">
    <property type="entry name" value="GPCR_2_secretin-like"/>
</dbReference>
<feature type="compositionally biased region" description="Polar residues" evidence="13">
    <location>
        <begin position="983"/>
        <end position="999"/>
    </location>
</feature>
<evidence type="ECO:0000256" key="6">
    <source>
        <dbReference type="ARBA" id="ARBA00022734"/>
    </source>
</evidence>
<dbReference type="InterPro" id="IPR001879">
    <property type="entry name" value="GPCR_2_extracellular_dom"/>
</dbReference>
<dbReference type="InterPro" id="IPR057244">
    <property type="entry name" value="GAIN_B"/>
</dbReference>
<feature type="domain" description="GAIN-B" evidence="16">
    <location>
        <begin position="450"/>
        <end position="630"/>
    </location>
</feature>
<evidence type="ECO:0000256" key="14">
    <source>
        <dbReference type="SAM" id="Phobius"/>
    </source>
</evidence>
<dbReference type="Gene3D" id="4.10.1240.10">
    <property type="entry name" value="GPCR, family 2, extracellular hormone receptor domain"/>
    <property type="match status" value="1"/>
</dbReference>
<evidence type="ECO:0000256" key="13">
    <source>
        <dbReference type="SAM" id="MobiDB-lite"/>
    </source>
</evidence>
<dbReference type="InterPro" id="IPR046338">
    <property type="entry name" value="GAIN_dom_sf"/>
</dbReference>
<keyword evidence="11" id="KW-0675">Receptor</keyword>
<keyword evidence="7 14" id="KW-1133">Transmembrane helix</keyword>
<evidence type="ECO:0000256" key="3">
    <source>
        <dbReference type="ARBA" id="ARBA00022475"/>
    </source>
</evidence>
<evidence type="ECO:0000259" key="19">
    <source>
        <dbReference type="PROSITE" id="PS50261"/>
    </source>
</evidence>
<dbReference type="Pfam" id="PF00002">
    <property type="entry name" value="7tm_2"/>
    <property type="match status" value="1"/>
</dbReference>
<feature type="domain" description="G-protein coupled receptors family 2 profile 1" evidence="17">
    <location>
        <begin position="271"/>
        <end position="326"/>
    </location>
</feature>
<gene>
    <name evidence="21" type="primary">LOC106470978</name>
</gene>
<accession>A0ABM1BR34</accession>
<dbReference type="Proteomes" id="UP000694941">
    <property type="component" value="Unplaced"/>
</dbReference>
<dbReference type="PROSITE" id="PS50228">
    <property type="entry name" value="SUEL_LECTIN"/>
    <property type="match status" value="1"/>
</dbReference>
<dbReference type="SMART" id="SM00008">
    <property type="entry name" value="HormR"/>
    <property type="match status" value="1"/>
</dbReference>
<evidence type="ECO:0000256" key="10">
    <source>
        <dbReference type="ARBA" id="ARBA00023157"/>
    </source>
</evidence>
<dbReference type="PROSITE" id="PS50261">
    <property type="entry name" value="G_PROTEIN_RECEP_F2_4"/>
    <property type="match status" value="1"/>
</dbReference>
<dbReference type="InterPro" id="IPR017981">
    <property type="entry name" value="GPCR_2-like_7TM"/>
</dbReference>
<evidence type="ECO:0000256" key="4">
    <source>
        <dbReference type="ARBA" id="ARBA00022692"/>
    </source>
</evidence>
<feature type="transmembrane region" description="Helical" evidence="14">
    <location>
        <begin position="638"/>
        <end position="662"/>
    </location>
</feature>
<keyword evidence="20" id="KW-1185">Reference proteome</keyword>
<feature type="domain" description="G-protein coupled receptors family 2 profile 2" evidence="19">
    <location>
        <begin position="639"/>
        <end position="884"/>
    </location>
</feature>
<dbReference type="InterPro" id="IPR043159">
    <property type="entry name" value="Lectin_gal-bd_sf"/>
</dbReference>
<dbReference type="PROSITE" id="PS50221">
    <property type="entry name" value="GAIN_B"/>
    <property type="match status" value="1"/>
</dbReference>
<feature type="chain" id="PRO_5046922393" evidence="15">
    <location>
        <begin position="24"/>
        <end position="1235"/>
    </location>
</feature>
<dbReference type="GeneID" id="106470978"/>
<evidence type="ECO:0000259" key="18">
    <source>
        <dbReference type="PROSITE" id="PS50228"/>
    </source>
</evidence>
<feature type="transmembrane region" description="Helical" evidence="14">
    <location>
        <begin position="860"/>
        <end position="881"/>
    </location>
</feature>
<keyword evidence="8" id="KW-0297">G-protein coupled receptor</keyword>
<comment type="subcellular location">
    <subcellularLocation>
        <location evidence="1">Cell membrane</location>
        <topology evidence="1">Multi-pass membrane protein</topology>
    </subcellularLocation>
</comment>
<dbReference type="PANTHER" id="PTHR12011:SF347">
    <property type="entry name" value="FI21270P1-RELATED"/>
    <property type="match status" value="1"/>
</dbReference>
<evidence type="ECO:0000313" key="21">
    <source>
        <dbReference type="RefSeq" id="XP_013787020.2"/>
    </source>
</evidence>
<dbReference type="SMART" id="SM00303">
    <property type="entry name" value="GPS"/>
    <property type="match status" value="1"/>
</dbReference>
<name>A0ABM1BR34_LIMPO</name>
<evidence type="ECO:0000256" key="11">
    <source>
        <dbReference type="ARBA" id="ARBA00023170"/>
    </source>
</evidence>
<feature type="transmembrane region" description="Helical" evidence="14">
    <location>
        <begin position="783"/>
        <end position="810"/>
    </location>
</feature>
<evidence type="ECO:0000256" key="12">
    <source>
        <dbReference type="ARBA" id="ARBA00023224"/>
    </source>
</evidence>
<dbReference type="InterPro" id="IPR000922">
    <property type="entry name" value="Lectin_gal-bd_dom"/>
</dbReference>
<evidence type="ECO:0000256" key="8">
    <source>
        <dbReference type="ARBA" id="ARBA00023040"/>
    </source>
</evidence>
<dbReference type="Pfam" id="PF01825">
    <property type="entry name" value="GPS"/>
    <property type="match status" value="1"/>
</dbReference>
<keyword evidence="10" id="KW-1015">Disulfide bond</keyword>
<dbReference type="Gene3D" id="2.60.220.50">
    <property type="match status" value="1"/>
</dbReference>
<dbReference type="Pfam" id="PF16489">
    <property type="entry name" value="GAIN"/>
    <property type="match status" value="1"/>
</dbReference>
<evidence type="ECO:0000256" key="2">
    <source>
        <dbReference type="ARBA" id="ARBA00010933"/>
    </source>
</evidence>
<feature type="signal peptide" evidence="15">
    <location>
        <begin position="1"/>
        <end position="23"/>
    </location>
</feature>
<dbReference type="Gene3D" id="2.60.120.740">
    <property type="match status" value="1"/>
</dbReference>
<evidence type="ECO:0000256" key="15">
    <source>
        <dbReference type="SAM" id="SignalP"/>
    </source>
</evidence>
<reference evidence="21" key="1">
    <citation type="submission" date="2025-08" db="UniProtKB">
        <authorList>
            <consortium name="RefSeq"/>
        </authorList>
    </citation>
    <scope>IDENTIFICATION</scope>
    <source>
        <tissue evidence="21">Muscle</tissue>
    </source>
</reference>
<evidence type="ECO:0000259" key="16">
    <source>
        <dbReference type="PROSITE" id="PS50221"/>
    </source>
</evidence>
<feature type="transmembrane region" description="Helical" evidence="14">
    <location>
        <begin position="743"/>
        <end position="763"/>
    </location>
</feature>
<evidence type="ECO:0000256" key="9">
    <source>
        <dbReference type="ARBA" id="ARBA00023136"/>
    </source>
</evidence>
<feature type="domain" description="SUEL-type lectin" evidence="18">
    <location>
        <begin position="49"/>
        <end position="138"/>
    </location>
</feature>
<feature type="compositionally biased region" description="Basic and acidic residues" evidence="13">
    <location>
        <begin position="964"/>
        <end position="982"/>
    </location>
</feature>
<dbReference type="Gene3D" id="1.25.40.610">
    <property type="match status" value="1"/>
</dbReference>
<feature type="compositionally biased region" description="Polar residues" evidence="13">
    <location>
        <begin position="948"/>
        <end position="963"/>
    </location>
</feature>
<evidence type="ECO:0000256" key="5">
    <source>
        <dbReference type="ARBA" id="ARBA00022729"/>
    </source>
</evidence>
<dbReference type="InterPro" id="IPR032471">
    <property type="entry name" value="AGRL2-4_GAIN_subdom_A"/>
</dbReference>
<feature type="region of interest" description="Disordered" evidence="13">
    <location>
        <begin position="911"/>
        <end position="999"/>
    </location>
</feature>
<keyword evidence="6" id="KW-0430">Lectin</keyword>
<organism evidence="20 21">
    <name type="scientific">Limulus polyphemus</name>
    <name type="common">Atlantic horseshoe crab</name>
    <dbReference type="NCBI Taxonomy" id="6850"/>
    <lineage>
        <taxon>Eukaryota</taxon>
        <taxon>Metazoa</taxon>
        <taxon>Ecdysozoa</taxon>
        <taxon>Arthropoda</taxon>
        <taxon>Chelicerata</taxon>
        <taxon>Merostomata</taxon>
        <taxon>Xiphosura</taxon>
        <taxon>Limulidae</taxon>
        <taxon>Limulus</taxon>
    </lineage>
</organism>
<keyword evidence="12" id="KW-0807">Transducer</keyword>
<evidence type="ECO:0000256" key="1">
    <source>
        <dbReference type="ARBA" id="ARBA00004651"/>
    </source>
</evidence>
<feature type="transmembrane region" description="Helical" evidence="14">
    <location>
        <begin position="831"/>
        <end position="854"/>
    </location>
</feature>
<protein>
    <submittedName>
        <fullName evidence="21">Latrophilin Cirl-like isoform X1</fullName>
    </submittedName>
</protein>
<evidence type="ECO:0000313" key="20">
    <source>
        <dbReference type="Proteomes" id="UP000694941"/>
    </source>
</evidence>
<dbReference type="PANTHER" id="PTHR12011">
    <property type="entry name" value="ADHESION G-PROTEIN COUPLED RECEPTOR"/>
    <property type="match status" value="1"/>
</dbReference>
<dbReference type="Gene3D" id="1.20.1070.10">
    <property type="entry name" value="Rhodopsin 7-helix transmembrane proteins"/>
    <property type="match status" value="1"/>
</dbReference>
<keyword evidence="4 14" id="KW-0812">Transmembrane</keyword>
<dbReference type="Pfam" id="PF02140">
    <property type="entry name" value="SUEL_Lectin"/>
    <property type="match status" value="1"/>
</dbReference>
<keyword evidence="5 15" id="KW-0732">Signal</keyword>
<dbReference type="RefSeq" id="XP_013787020.2">
    <property type="nucleotide sequence ID" value="XM_013931566.2"/>
</dbReference>
<evidence type="ECO:0000259" key="17">
    <source>
        <dbReference type="PROSITE" id="PS50227"/>
    </source>
</evidence>
<evidence type="ECO:0000256" key="7">
    <source>
        <dbReference type="ARBA" id="ARBA00022989"/>
    </source>
</evidence>
<keyword evidence="3" id="KW-1003">Cell membrane</keyword>
<feature type="transmembrane region" description="Helical" evidence="14">
    <location>
        <begin position="674"/>
        <end position="693"/>
    </location>
</feature>
<sequence length="1235" mass="139192">MMRETRLQLKFLIFCLLVGLIVSRRGVSVPNFSIRPPLIERYHYTSTYACEGRELQISCNDGDHIRLVRANYGRFSISICNDKGNTDWSVICMSDRSFLIMQDRCSGKSSCSVFVSSESFGDPCPGTLKYLEVQYHCISPNSRIGSNSPTGTEHPAIDSPYFHTFNFTNPAGRPIIGLWLNNGTLNLSKYFDGADTKGVGADGIDASVTPTSKYISTERTISVTKPYPATRTTPNFVVTTEKEKENVLVHDLGPVFTPVPEETYIDPSRMCSPTSSHNLYWNWTAAGEINIQSCPGGATGLARWQCSADMKWTPKDPDLKECKSVWVDNLRERMHGGDSINSVTMEMALMTLTRPLFSKDITHVTSMIHQTLRRALNNMDSYLEIWRRHQTFKELLESVVETVSNLLEEKQSEAWLDLSRSERKQVASHLLQGLEESALLLAETLVQGNSYLFAKNNVLLSVLVMEVKHSKNVLFPMRNDVKETSWVRVEDLLFLPVQALADHANNGLVHIILRVYNKVDELLQPGKGFQSPVLPVDKANKNISWTINSRIVAASVGRKRRVKLSEPVIISLKHIQEENVTNAHCVYWDVAHREWSGEGCWVKNSNISHTVCACNHLTNFAVLMEVKPLEMAHGKSSLLQILTSTSCALCGLFVLATIVALHLTKNLQTDRITIHKNICLCLLGAELVFAAGISQTHIRTLCGVIAGLLHYFLLAVFAWVFVEGFHLYVLLIEVYESEKSRAIWYHGLGYGIPIIIVSVSAIVDPYSYGTKEFCWLRTDNYFIFSFVGPAVGILFGSAVFLCIAMCILCYHSGVKTMVKGKEEAKLKKLKAWIRWASVLMVSLSSTWAVGLLYISQSRHIFAYIFGILNCILGVLIFIFYFMKNEKIKEEIEIYLQRLKWLPESMKQSKNQSQSASFPSSRTQTTPQLSVTNQPWNSQDKSFTIPPKFTTSVGHPSTTTNQENKFQEKRGSDTGSLRKKESGDNAQPLSTESLPNASKSGCSSEVLEKLYGFTGSPLTVAWHYSLQDRHKHFPYRNYSDSSDKYSTYPEHIYESIDNNTVSSLHHDYHDYSQASHRFVCSHNLYGEHSDLSQHSSSSGYDQHPLLVTSHPDNGIALSHDSFSLTSTPELPRQHRSERAYGSYRKKFNNDRLLSSKFYKYNASNTILNSVVPLEQLQLHVDQEQSEWKKPLPDLLHANPENAVVAVLEGEKVVNRLHPEMSAEQASLFPLNFSTYC</sequence>
<feature type="compositionally biased region" description="Polar residues" evidence="13">
    <location>
        <begin position="911"/>
        <end position="941"/>
    </location>
</feature>
<comment type="similarity">
    <text evidence="2">Belongs to the G-protein coupled receptor 2 family. LN-TM7 subfamily.</text>
</comment>
<dbReference type="InterPro" id="IPR000203">
    <property type="entry name" value="GPS"/>
</dbReference>
<dbReference type="InterPro" id="IPR036445">
    <property type="entry name" value="GPCR_2_extracell_dom_sf"/>
</dbReference>